<reference evidence="3 4" key="1">
    <citation type="submission" date="2024-06" db="EMBL/GenBank/DDBJ databases">
        <title>The Natural Products Discovery Center: Release of the First 8490 Sequenced Strains for Exploring Actinobacteria Biosynthetic Diversity.</title>
        <authorList>
            <person name="Kalkreuter E."/>
            <person name="Kautsar S.A."/>
            <person name="Yang D."/>
            <person name="Bader C.D."/>
            <person name="Teijaro C.N."/>
            <person name="Fluegel L."/>
            <person name="Davis C.M."/>
            <person name="Simpson J.R."/>
            <person name="Lauterbach L."/>
            <person name="Steele A.D."/>
            <person name="Gui C."/>
            <person name="Meng S."/>
            <person name="Li G."/>
            <person name="Viehrig K."/>
            <person name="Ye F."/>
            <person name="Su P."/>
            <person name="Kiefer A.F."/>
            <person name="Nichols A."/>
            <person name="Cepeda A.J."/>
            <person name="Yan W."/>
            <person name="Fan B."/>
            <person name="Jiang Y."/>
            <person name="Adhikari A."/>
            <person name="Zheng C.-J."/>
            <person name="Schuster L."/>
            <person name="Cowan T.M."/>
            <person name="Smanski M.J."/>
            <person name="Chevrette M.G."/>
            <person name="De Carvalho L.P.S."/>
            <person name="Shen B."/>
        </authorList>
    </citation>
    <scope>NUCLEOTIDE SEQUENCE [LARGE SCALE GENOMIC DNA]</scope>
    <source>
        <strain evidence="3 4">NPDC050100</strain>
    </source>
</reference>
<sequence length="305" mass="32758">MTTDARLDRLVERIAPDPGPGMTPLALDLLDEITLVAPAAPARPRRWRSRFMRSGERRPRLMAAAGAVAALLAVTAALGVTPASAALDIEREGDEYVVTVKDLFAEPAMYQRELRARGLNIELQVIPTSASAIGQVLVLDGTRTGSAVTRIQAPGECRRSFGCPIGLRIPVNYRKDVVVFLGRPARAGERYGLMTPIDSPGEPFHCVDFINKTVAEVEPMLRARGLKGTFTAYQAKTVPGDWYVYAGTLTAPGEALMVTNPVPNPSPRPIEAFCPDGPDGPLKARDALTPLTAPMPPRASDTRGP</sequence>
<protein>
    <recommendedName>
        <fullName evidence="5">PASTA domain-containing protein</fullName>
    </recommendedName>
</protein>
<evidence type="ECO:0000256" key="1">
    <source>
        <dbReference type="SAM" id="MobiDB-lite"/>
    </source>
</evidence>
<dbReference type="Proteomes" id="UP001551675">
    <property type="component" value="Unassembled WGS sequence"/>
</dbReference>
<dbReference type="EMBL" id="JBFALK010000026">
    <property type="protein sequence ID" value="MEV0973990.1"/>
    <property type="molecule type" value="Genomic_DNA"/>
</dbReference>
<comment type="caution">
    <text evidence="3">The sequence shown here is derived from an EMBL/GenBank/DDBJ whole genome shotgun (WGS) entry which is preliminary data.</text>
</comment>
<name>A0ABV3GQS9_MICGL</name>
<accession>A0ABV3GQS9</accession>
<proteinExistence type="predicted"/>
<organism evidence="3 4">
    <name type="scientific">Microtetraspora glauca</name>
    <dbReference type="NCBI Taxonomy" id="1996"/>
    <lineage>
        <taxon>Bacteria</taxon>
        <taxon>Bacillati</taxon>
        <taxon>Actinomycetota</taxon>
        <taxon>Actinomycetes</taxon>
        <taxon>Streptosporangiales</taxon>
        <taxon>Streptosporangiaceae</taxon>
        <taxon>Microtetraspora</taxon>
    </lineage>
</organism>
<feature type="region of interest" description="Disordered" evidence="1">
    <location>
        <begin position="273"/>
        <end position="305"/>
    </location>
</feature>
<evidence type="ECO:0000313" key="3">
    <source>
        <dbReference type="EMBL" id="MEV0973990.1"/>
    </source>
</evidence>
<keyword evidence="4" id="KW-1185">Reference proteome</keyword>
<keyword evidence="2" id="KW-1133">Transmembrane helix</keyword>
<keyword evidence="2" id="KW-0812">Transmembrane</keyword>
<keyword evidence="2" id="KW-0472">Membrane</keyword>
<evidence type="ECO:0008006" key="5">
    <source>
        <dbReference type="Google" id="ProtNLM"/>
    </source>
</evidence>
<dbReference type="RefSeq" id="WP_358140134.1">
    <property type="nucleotide sequence ID" value="NZ_JBFALK010000026.1"/>
</dbReference>
<feature type="transmembrane region" description="Helical" evidence="2">
    <location>
        <begin position="61"/>
        <end position="80"/>
    </location>
</feature>
<evidence type="ECO:0000256" key="2">
    <source>
        <dbReference type="SAM" id="Phobius"/>
    </source>
</evidence>
<gene>
    <name evidence="3" type="ORF">AB0I59_35820</name>
</gene>
<evidence type="ECO:0000313" key="4">
    <source>
        <dbReference type="Proteomes" id="UP001551675"/>
    </source>
</evidence>